<protein>
    <submittedName>
        <fullName evidence="2">Uncharacterized protein</fullName>
    </submittedName>
</protein>
<evidence type="ECO:0000313" key="2">
    <source>
        <dbReference type="EMBL" id="KAK2118819.1"/>
    </source>
</evidence>
<gene>
    <name evidence="2" type="ORF">P7K49_000205</name>
</gene>
<feature type="compositionally biased region" description="Pro residues" evidence="1">
    <location>
        <begin position="14"/>
        <end position="24"/>
    </location>
</feature>
<evidence type="ECO:0000256" key="1">
    <source>
        <dbReference type="SAM" id="MobiDB-lite"/>
    </source>
</evidence>
<sequence>PTGKAGFLLALPVGPEPPVPPPPSAHGDQSSQRSRFGARWSPLRNAAEAARWSRRSAGSFRCHG</sequence>
<keyword evidence="3" id="KW-1185">Reference proteome</keyword>
<name>A0ABQ9WB08_SAGOE</name>
<organism evidence="2 3">
    <name type="scientific">Saguinus oedipus</name>
    <name type="common">Cotton-top tamarin</name>
    <name type="synonym">Oedipomidas oedipus</name>
    <dbReference type="NCBI Taxonomy" id="9490"/>
    <lineage>
        <taxon>Eukaryota</taxon>
        <taxon>Metazoa</taxon>
        <taxon>Chordata</taxon>
        <taxon>Craniata</taxon>
        <taxon>Vertebrata</taxon>
        <taxon>Euteleostomi</taxon>
        <taxon>Mammalia</taxon>
        <taxon>Eutheria</taxon>
        <taxon>Euarchontoglires</taxon>
        <taxon>Primates</taxon>
        <taxon>Haplorrhini</taxon>
        <taxon>Platyrrhini</taxon>
        <taxon>Cebidae</taxon>
        <taxon>Callitrichinae</taxon>
        <taxon>Saguinus</taxon>
    </lineage>
</organism>
<feature type="non-terminal residue" evidence="2">
    <location>
        <position position="64"/>
    </location>
</feature>
<dbReference type="Proteomes" id="UP001266305">
    <property type="component" value="Unassembled WGS sequence"/>
</dbReference>
<evidence type="ECO:0000313" key="3">
    <source>
        <dbReference type="Proteomes" id="UP001266305"/>
    </source>
</evidence>
<feature type="region of interest" description="Disordered" evidence="1">
    <location>
        <begin position="1"/>
        <end position="43"/>
    </location>
</feature>
<feature type="non-terminal residue" evidence="2">
    <location>
        <position position="1"/>
    </location>
</feature>
<proteinExistence type="predicted"/>
<reference evidence="2 3" key="1">
    <citation type="submission" date="2023-05" db="EMBL/GenBank/DDBJ databases">
        <title>B98-5 Cell Line De Novo Hybrid Assembly: An Optical Mapping Approach.</title>
        <authorList>
            <person name="Kananen K."/>
            <person name="Auerbach J.A."/>
            <person name="Kautto E."/>
            <person name="Blachly J.S."/>
        </authorList>
    </citation>
    <scope>NUCLEOTIDE SEQUENCE [LARGE SCALE GENOMIC DNA]</scope>
    <source>
        <strain evidence="2">B95-8</strain>
        <tissue evidence="2">Cell line</tissue>
    </source>
</reference>
<accession>A0ABQ9WB08</accession>
<dbReference type="EMBL" id="JASSZA010000001">
    <property type="protein sequence ID" value="KAK2118819.1"/>
    <property type="molecule type" value="Genomic_DNA"/>
</dbReference>
<comment type="caution">
    <text evidence="2">The sequence shown here is derived from an EMBL/GenBank/DDBJ whole genome shotgun (WGS) entry which is preliminary data.</text>
</comment>